<dbReference type="GO" id="GO:0032259">
    <property type="term" value="P:methylation"/>
    <property type="evidence" value="ECO:0007669"/>
    <property type="project" value="UniProtKB-KW"/>
</dbReference>
<dbReference type="InterPro" id="IPR001537">
    <property type="entry name" value="SpoU_MeTrfase"/>
</dbReference>
<keyword evidence="2 4" id="KW-0808">Transferase</keyword>
<organism evidence="4 5">
    <name type="scientific">Alistipes dispar</name>
    <dbReference type="NCBI Taxonomy" id="2585119"/>
    <lineage>
        <taxon>Bacteria</taxon>
        <taxon>Pseudomonadati</taxon>
        <taxon>Bacteroidota</taxon>
        <taxon>Bacteroidia</taxon>
        <taxon>Bacteroidales</taxon>
        <taxon>Rikenellaceae</taxon>
        <taxon>Alistipes</taxon>
    </lineage>
</organism>
<dbReference type="InterPro" id="IPR004441">
    <property type="entry name" value="rRNA_MeTrfase_TrmH"/>
</dbReference>
<evidence type="ECO:0000259" key="3">
    <source>
        <dbReference type="Pfam" id="PF00588"/>
    </source>
</evidence>
<dbReference type="EMBL" id="AP019736">
    <property type="protein sequence ID" value="BBL05644.1"/>
    <property type="molecule type" value="Genomic_DNA"/>
</dbReference>
<keyword evidence="1 4" id="KW-0489">Methyltransferase</keyword>
<gene>
    <name evidence="4" type="ORF">A5CPEGH6_02820</name>
</gene>
<sequence length="191" mass="20550">MRKITNEELGRPSAAEFAAMEKMPVAVVLDNVRSLQNVGAFFRTCDAFAAERICLCGITATPPNRDIHKTALGAELTVAWSYHPSTAECLDRLRAAGCTILAVEQVEGAAMLDDFRPEPGVRYALVFGNEVEGVGQEAVDRCDGAIEIPQAGTKHSLNVSVSGGVVLWSFFRRIGPRRGGHRAERIPGGAK</sequence>
<dbReference type="CDD" id="cd18097">
    <property type="entry name" value="SpoU-like"/>
    <property type="match status" value="1"/>
</dbReference>
<dbReference type="Pfam" id="PF00588">
    <property type="entry name" value="SpoU_methylase"/>
    <property type="match status" value="1"/>
</dbReference>
<evidence type="ECO:0000256" key="1">
    <source>
        <dbReference type="ARBA" id="ARBA00022603"/>
    </source>
</evidence>
<dbReference type="KEGG" id="ada:A5CPEGH6_02820"/>
<dbReference type="InterPro" id="IPR029028">
    <property type="entry name" value="Alpha/beta_knot_MTases"/>
</dbReference>
<protein>
    <submittedName>
        <fullName evidence="4">RNA methyltransferase</fullName>
    </submittedName>
</protein>
<accession>A0A4Y1WYR5</accession>
<dbReference type="Proteomes" id="UP000319374">
    <property type="component" value="Chromosome"/>
</dbReference>
<evidence type="ECO:0000313" key="5">
    <source>
        <dbReference type="Proteomes" id="UP000319374"/>
    </source>
</evidence>
<reference evidence="5" key="1">
    <citation type="submission" date="2019-06" db="EMBL/GenBank/DDBJ databases">
        <title>Alistipes onderdonkii subsp. vulgaris subsp. nov., Alistipes dispar sp. nov. and Alistipes communis sp. nov., isolated from human faeces, and creation of Alistipes onderdonkii subsp. onderdonkii subsp. nov.</title>
        <authorList>
            <person name="Sakamoto M."/>
            <person name="Ikeyama N."/>
            <person name="Ogata Y."/>
            <person name="Suda W."/>
            <person name="Iino T."/>
            <person name="Hattori M."/>
            <person name="Ohkuma M."/>
        </authorList>
    </citation>
    <scope>NUCLEOTIDE SEQUENCE [LARGE SCALE GENOMIC DNA]</scope>
    <source>
        <strain evidence="5">5CPEGH6</strain>
    </source>
</reference>
<dbReference type="RefSeq" id="WP_141427567.1">
    <property type="nucleotide sequence ID" value="NZ_AP019736.1"/>
</dbReference>
<dbReference type="GO" id="GO:0006396">
    <property type="term" value="P:RNA processing"/>
    <property type="evidence" value="ECO:0007669"/>
    <property type="project" value="InterPro"/>
</dbReference>
<evidence type="ECO:0000256" key="2">
    <source>
        <dbReference type="ARBA" id="ARBA00022679"/>
    </source>
</evidence>
<name>A0A4Y1WYR5_9BACT</name>
<dbReference type="Gene3D" id="3.40.1280.10">
    <property type="match status" value="1"/>
</dbReference>
<proteinExistence type="predicted"/>
<dbReference type="SUPFAM" id="SSF75217">
    <property type="entry name" value="alpha/beta knot"/>
    <property type="match status" value="1"/>
</dbReference>
<evidence type="ECO:0000313" key="4">
    <source>
        <dbReference type="EMBL" id="BBL05644.1"/>
    </source>
</evidence>
<dbReference type="GO" id="GO:0008173">
    <property type="term" value="F:RNA methyltransferase activity"/>
    <property type="evidence" value="ECO:0007669"/>
    <property type="project" value="InterPro"/>
</dbReference>
<dbReference type="AlphaFoldDB" id="A0A4Y1WYR5"/>
<dbReference type="GeneID" id="98672257"/>
<keyword evidence="5" id="KW-1185">Reference proteome</keyword>
<dbReference type="PANTHER" id="PTHR46429:SF1">
    <property type="entry name" value="23S RRNA (GUANOSINE-2'-O-)-METHYLTRANSFERASE RLMB"/>
    <property type="match status" value="1"/>
</dbReference>
<dbReference type="OrthoDB" id="9795352at2"/>
<dbReference type="GO" id="GO:0005829">
    <property type="term" value="C:cytosol"/>
    <property type="evidence" value="ECO:0007669"/>
    <property type="project" value="TreeGrafter"/>
</dbReference>
<dbReference type="PANTHER" id="PTHR46429">
    <property type="entry name" value="23S RRNA (GUANOSINE-2'-O-)-METHYLTRANSFERASE RLMB"/>
    <property type="match status" value="1"/>
</dbReference>
<feature type="domain" description="tRNA/rRNA methyltransferase SpoU type" evidence="3">
    <location>
        <begin position="25"/>
        <end position="168"/>
    </location>
</feature>
<dbReference type="GO" id="GO:0003723">
    <property type="term" value="F:RNA binding"/>
    <property type="evidence" value="ECO:0007669"/>
    <property type="project" value="InterPro"/>
</dbReference>
<dbReference type="InterPro" id="IPR029026">
    <property type="entry name" value="tRNA_m1G_MTases_N"/>
</dbReference>